<protein>
    <recommendedName>
        <fullName evidence="4">Scaffolding protein</fullName>
    </recommendedName>
</protein>
<evidence type="ECO:0008006" key="4">
    <source>
        <dbReference type="Google" id="ProtNLM"/>
    </source>
</evidence>
<gene>
    <name evidence="2" type="ORF">GCM10010357_29030</name>
</gene>
<accession>A0ABP3ILN3</accession>
<dbReference type="EMBL" id="BAAABX010000032">
    <property type="protein sequence ID" value="GAA0406259.1"/>
    <property type="molecule type" value="Genomic_DNA"/>
</dbReference>
<proteinExistence type="predicted"/>
<feature type="compositionally biased region" description="Acidic residues" evidence="1">
    <location>
        <begin position="1"/>
        <end position="15"/>
    </location>
</feature>
<dbReference type="Proteomes" id="UP001500879">
    <property type="component" value="Unassembled WGS sequence"/>
</dbReference>
<comment type="caution">
    <text evidence="2">The sequence shown here is derived from an EMBL/GenBank/DDBJ whole genome shotgun (WGS) entry which is preliminary data.</text>
</comment>
<feature type="region of interest" description="Disordered" evidence="1">
    <location>
        <begin position="1"/>
        <end position="40"/>
    </location>
</feature>
<evidence type="ECO:0000313" key="2">
    <source>
        <dbReference type="EMBL" id="GAA0406259.1"/>
    </source>
</evidence>
<reference evidence="3" key="1">
    <citation type="journal article" date="2019" name="Int. J. Syst. Evol. Microbiol.">
        <title>The Global Catalogue of Microorganisms (GCM) 10K type strain sequencing project: providing services to taxonomists for standard genome sequencing and annotation.</title>
        <authorList>
            <consortium name="The Broad Institute Genomics Platform"/>
            <consortium name="The Broad Institute Genome Sequencing Center for Infectious Disease"/>
            <person name="Wu L."/>
            <person name="Ma J."/>
        </authorList>
    </citation>
    <scope>NUCLEOTIDE SEQUENCE [LARGE SCALE GENOMIC DNA]</scope>
    <source>
        <strain evidence="3">JCM 4788</strain>
    </source>
</reference>
<evidence type="ECO:0000256" key="1">
    <source>
        <dbReference type="SAM" id="MobiDB-lite"/>
    </source>
</evidence>
<dbReference type="RefSeq" id="WP_344024042.1">
    <property type="nucleotide sequence ID" value="NZ_BAAABX010000032.1"/>
</dbReference>
<evidence type="ECO:0000313" key="3">
    <source>
        <dbReference type="Proteomes" id="UP001500879"/>
    </source>
</evidence>
<name>A0ABP3ILN3_9ACTN</name>
<organism evidence="2 3">
    <name type="scientific">Streptomyces luteireticuli</name>
    <dbReference type="NCBI Taxonomy" id="173858"/>
    <lineage>
        <taxon>Bacteria</taxon>
        <taxon>Bacillati</taxon>
        <taxon>Actinomycetota</taxon>
        <taxon>Actinomycetes</taxon>
        <taxon>Kitasatosporales</taxon>
        <taxon>Streptomycetaceae</taxon>
        <taxon>Streptomyces</taxon>
    </lineage>
</organism>
<sequence length="166" mass="17755">MDEPQNAEPTADETGTEAAPSAPPSPDASDEVEQWRTKWETAARELEELRAERMTEQEKALVQAHADGRSAALSELAPALAEAEIRAQAATAGVSVQTEYLDLNRFLKDGRPDAEQVSAFIAKQAPARPNLPKLMGAGHHPGGAITGPTTMDPNELVDYINGKSNI</sequence>
<keyword evidence="3" id="KW-1185">Reference proteome</keyword>